<keyword evidence="7" id="KW-1185">Reference proteome</keyword>
<dbReference type="RefSeq" id="WP_061506518.1">
    <property type="nucleotide sequence ID" value="NZ_BAPF01000015.1"/>
</dbReference>
<keyword evidence="2" id="KW-0805">Transcription regulation</keyword>
<dbReference type="InterPro" id="IPR005119">
    <property type="entry name" value="LysR_subst-bd"/>
</dbReference>
<dbReference type="CDD" id="cd08422">
    <property type="entry name" value="PBP2_CrgA_like"/>
    <property type="match status" value="1"/>
</dbReference>
<evidence type="ECO:0000313" key="6">
    <source>
        <dbReference type="EMBL" id="GBQ77997.1"/>
    </source>
</evidence>
<gene>
    <name evidence="6" type="ORF">AA14337_0986</name>
</gene>
<comment type="similarity">
    <text evidence="1">Belongs to the LysR transcriptional regulatory family.</text>
</comment>
<comment type="caution">
    <text evidence="6">The sequence shown here is derived from an EMBL/GenBank/DDBJ whole genome shotgun (WGS) entry which is preliminary data.</text>
</comment>
<organism evidence="6 7">
    <name type="scientific">Acetobacter malorum DSM 14337</name>
    <dbReference type="NCBI Taxonomy" id="1307910"/>
    <lineage>
        <taxon>Bacteria</taxon>
        <taxon>Pseudomonadati</taxon>
        <taxon>Pseudomonadota</taxon>
        <taxon>Alphaproteobacteria</taxon>
        <taxon>Acetobacterales</taxon>
        <taxon>Acetobacteraceae</taxon>
        <taxon>Acetobacter</taxon>
    </lineage>
</organism>
<evidence type="ECO:0000256" key="2">
    <source>
        <dbReference type="ARBA" id="ARBA00023015"/>
    </source>
</evidence>
<dbReference type="PANTHER" id="PTHR30537">
    <property type="entry name" value="HTH-TYPE TRANSCRIPTIONAL REGULATOR"/>
    <property type="match status" value="1"/>
</dbReference>
<dbReference type="InterPro" id="IPR036390">
    <property type="entry name" value="WH_DNA-bd_sf"/>
</dbReference>
<dbReference type="Gene3D" id="3.40.190.290">
    <property type="match status" value="1"/>
</dbReference>
<evidence type="ECO:0000313" key="7">
    <source>
        <dbReference type="Proteomes" id="UP001065047"/>
    </source>
</evidence>
<dbReference type="InterPro" id="IPR036388">
    <property type="entry name" value="WH-like_DNA-bd_sf"/>
</dbReference>
<dbReference type="Proteomes" id="UP001065047">
    <property type="component" value="Unassembled WGS sequence"/>
</dbReference>
<evidence type="ECO:0000256" key="1">
    <source>
        <dbReference type="ARBA" id="ARBA00009437"/>
    </source>
</evidence>
<keyword evidence="3" id="KW-0238">DNA-binding</keyword>
<evidence type="ECO:0000259" key="5">
    <source>
        <dbReference type="PROSITE" id="PS50931"/>
    </source>
</evidence>
<dbReference type="PRINTS" id="PR00039">
    <property type="entry name" value="HTHLYSR"/>
</dbReference>
<dbReference type="GeneID" id="29558027"/>
<dbReference type="EMBL" id="BAPF01000015">
    <property type="protein sequence ID" value="GBQ77997.1"/>
    <property type="molecule type" value="Genomic_DNA"/>
</dbReference>
<reference evidence="6" key="1">
    <citation type="submission" date="2013-04" db="EMBL/GenBank/DDBJ databases">
        <title>The genome sequencing project of 58 acetic acid bacteria.</title>
        <authorList>
            <person name="Okamoto-Kainuma A."/>
            <person name="Ishikawa M."/>
            <person name="Umino S."/>
            <person name="Koizumi Y."/>
            <person name="Shiwa Y."/>
            <person name="Yoshikawa H."/>
            <person name="Matsutani M."/>
            <person name="Matsushita K."/>
        </authorList>
    </citation>
    <scope>NUCLEOTIDE SEQUENCE</scope>
    <source>
        <strain evidence="6">DSM 14337</strain>
    </source>
</reference>
<name>A0ABQ0PQY0_9PROT</name>
<dbReference type="SUPFAM" id="SSF53850">
    <property type="entry name" value="Periplasmic binding protein-like II"/>
    <property type="match status" value="1"/>
</dbReference>
<evidence type="ECO:0000256" key="4">
    <source>
        <dbReference type="ARBA" id="ARBA00023163"/>
    </source>
</evidence>
<dbReference type="InterPro" id="IPR000847">
    <property type="entry name" value="LysR_HTH_N"/>
</dbReference>
<evidence type="ECO:0000256" key="3">
    <source>
        <dbReference type="ARBA" id="ARBA00023125"/>
    </source>
</evidence>
<dbReference type="SUPFAM" id="SSF46785">
    <property type="entry name" value="Winged helix' DNA-binding domain"/>
    <property type="match status" value="1"/>
</dbReference>
<dbReference type="InterPro" id="IPR058163">
    <property type="entry name" value="LysR-type_TF_proteobact-type"/>
</dbReference>
<feature type="domain" description="HTH lysR-type" evidence="5">
    <location>
        <begin position="1"/>
        <end position="59"/>
    </location>
</feature>
<proteinExistence type="inferred from homology"/>
<dbReference type="PROSITE" id="PS50931">
    <property type="entry name" value="HTH_LYSR"/>
    <property type="match status" value="1"/>
</dbReference>
<dbReference type="Pfam" id="PF03466">
    <property type="entry name" value="LysR_substrate"/>
    <property type="match status" value="1"/>
</dbReference>
<accession>A0ABQ0PQY0</accession>
<keyword evidence="4" id="KW-0804">Transcription</keyword>
<sequence length="305" mass="33361">MDRLQAMTVFVRVVETGSFTAAARQMGMGQPAVSKIVAGLEQQLGTQLLLRSTHGLTPTDTGQRYFERVARVIADANEADALARHSLADLRGRLRVAAPTTFGRLQIIPRLGQFLSAHPHLEVDIELDDRRVDLVAEGIDVALRVGPLNESAVVARRLARGRRSVIAAPGYLARGPALRTPKDLMHHQAILYTRGGTLRQSFRRGAESVDVTPGSRLRLSAAEGVRAAVLADLGLTVSADWMFLTELRTQAVVRCLQDWTLPAVDLWALLPAGRLTSARARAFMDFVTDIIQQVEAEQGAFDQCR</sequence>
<dbReference type="PANTHER" id="PTHR30537:SF5">
    <property type="entry name" value="HTH-TYPE TRANSCRIPTIONAL ACTIVATOR TTDR-RELATED"/>
    <property type="match status" value="1"/>
</dbReference>
<dbReference type="Pfam" id="PF00126">
    <property type="entry name" value="HTH_1"/>
    <property type="match status" value="1"/>
</dbReference>
<dbReference type="Gene3D" id="1.10.10.10">
    <property type="entry name" value="Winged helix-like DNA-binding domain superfamily/Winged helix DNA-binding domain"/>
    <property type="match status" value="1"/>
</dbReference>
<protein>
    <submittedName>
        <fullName evidence="6">LysR family transcriptional regulator</fullName>
    </submittedName>
</protein>